<name>T2S8X9_HELPX</name>
<dbReference type="AlphaFoldDB" id="T2S8X9"/>
<reference evidence="1 2" key="1">
    <citation type="journal article" date="2013" name="Genome Announc.">
        <title>Genome Sequences of Three hpAfrica2 Strains of Helicobacter pylori.</title>
        <authorList>
            <person name="Duncan S.S."/>
            <person name="Bertoli M.T."/>
            <person name="Kersulyte D."/>
            <person name="Valk P.L."/>
            <person name="Tamma S."/>
            <person name="Segal I."/>
            <person name="McClain M.S."/>
            <person name="Cover T.L."/>
            <person name="Berg D.E."/>
        </authorList>
    </citation>
    <scope>NUCLEOTIDE SEQUENCE [LARGE SCALE GENOMIC DNA]</scope>
    <source>
        <strain evidence="1 2">SouthAfrica50</strain>
    </source>
</reference>
<evidence type="ECO:0000313" key="1">
    <source>
        <dbReference type="EMBL" id="EQD88755.1"/>
    </source>
</evidence>
<organism evidence="1 2">
    <name type="scientific">Helicobacter pylori SouthAfrica50</name>
    <dbReference type="NCBI Taxonomy" id="1352357"/>
    <lineage>
        <taxon>Bacteria</taxon>
        <taxon>Pseudomonadati</taxon>
        <taxon>Campylobacterota</taxon>
        <taxon>Epsilonproteobacteria</taxon>
        <taxon>Campylobacterales</taxon>
        <taxon>Helicobacteraceae</taxon>
        <taxon>Helicobacter</taxon>
    </lineage>
</organism>
<accession>T2S8X9</accession>
<dbReference type="PATRIC" id="fig|1352357.3.peg.1044"/>
<proteinExistence type="predicted"/>
<dbReference type="EMBL" id="AVNI01000002">
    <property type="protein sequence ID" value="EQD88755.1"/>
    <property type="molecule type" value="Genomic_DNA"/>
</dbReference>
<evidence type="ECO:0000313" key="2">
    <source>
        <dbReference type="Proteomes" id="UP000015816"/>
    </source>
</evidence>
<comment type="caution">
    <text evidence="1">The sequence shown here is derived from an EMBL/GenBank/DDBJ whole genome shotgun (WGS) entry which is preliminary data.</text>
</comment>
<gene>
    <name evidence="1" type="ORF">HPSA50_1075</name>
</gene>
<dbReference type="Proteomes" id="UP000015816">
    <property type="component" value="Unassembled WGS sequence"/>
</dbReference>
<sequence length="40" mass="4735">MHSNLLLFLHLKTIILLKTFKKSYSINLIRYNPCATTWVV</sequence>
<protein>
    <submittedName>
        <fullName evidence="1">Uncharacterized protein</fullName>
    </submittedName>
</protein>